<evidence type="ECO:0000256" key="6">
    <source>
        <dbReference type="ARBA" id="ARBA00023204"/>
    </source>
</evidence>
<evidence type="ECO:0000256" key="8">
    <source>
        <dbReference type="HAMAP-Rule" id="MF_03100"/>
    </source>
</evidence>
<organism evidence="10 11">
    <name type="scientific">Tremella mesenterica</name>
    <name type="common">Jelly fungus</name>
    <dbReference type="NCBI Taxonomy" id="5217"/>
    <lineage>
        <taxon>Eukaryota</taxon>
        <taxon>Fungi</taxon>
        <taxon>Dikarya</taxon>
        <taxon>Basidiomycota</taxon>
        <taxon>Agaricomycotina</taxon>
        <taxon>Tremellomycetes</taxon>
        <taxon>Tremellales</taxon>
        <taxon>Tremellaceae</taxon>
        <taxon>Tremella</taxon>
    </lineage>
</organism>
<keyword evidence="2 8" id="KW-0255">Endonuclease</keyword>
<dbReference type="InterPro" id="IPR048749">
    <property type="entry name" value="SLX1_C"/>
</dbReference>
<dbReference type="Gene3D" id="3.30.40.10">
    <property type="entry name" value="Zinc/RING finger domain, C3HC4 (zinc finger)"/>
    <property type="match status" value="1"/>
</dbReference>
<dbReference type="CDD" id="cd10455">
    <property type="entry name" value="GIY-YIG_SLX1"/>
    <property type="match status" value="1"/>
</dbReference>
<dbReference type="PANTHER" id="PTHR20208:SF10">
    <property type="entry name" value="STRUCTURE-SPECIFIC ENDONUCLEASE SUBUNIT SLX1"/>
    <property type="match status" value="1"/>
</dbReference>
<dbReference type="Proteomes" id="UP000289152">
    <property type="component" value="Unassembled WGS sequence"/>
</dbReference>
<keyword evidence="6 8" id="KW-0234">DNA repair</keyword>
<dbReference type="Pfam" id="PF01541">
    <property type="entry name" value="GIY-YIG"/>
    <property type="match status" value="1"/>
</dbReference>
<name>A0A4Q1BN59_TREME</name>
<comment type="subcellular location">
    <subcellularLocation>
        <location evidence="8">Nucleus</location>
    </subcellularLocation>
</comment>
<accession>A0A4Q1BN59</accession>
<evidence type="ECO:0000256" key="4">
    <source>
        <dbReference type="ARBA" id="ARBA00022801"/>
    </source>
</evidence>
<reference evidence="10 11" key="1">
    <citation type="submission" date="2016-06" db="EMBL/GenBank/DDBJ databases">
        <title>Evolution of pathogenesis and genome organization in the Tremellales.</title>
        <authorList>
            <person name="Cuomo C."/>
            <person name="Litvintseva A."/>
            <person name="Heitman J."/>
            <person name="Chen Y."/>
            <person name="Sun S."/>
            <person name="Springer D."/>
            <person name="Dromer F."/>
            <person name="Young S."/>
            <person name="Zeng Q."/>
            <person name="Chapman S."/>
            <person name="Gujja S."/>
            <person name="Saif S."/>
            <person name="Birren B."/>
        </authorList>
    </citation>
    <scope>NUCLEOTIDE SEQUENCE [LARGE SCALE GENOMIC DNA]</scope>
    <source>
        <strain evidence="10 11">ATCC 28783</strain>
    </source>
</reference>
<evidence type="ECO:0000313" key="10">
    <source>
        <dbReference type="EMBL" id="RXK39288.1"/>
    </source>
</evidence>
<comment type="caution">
    <text evidence="10">The sequence shown here is derived from an EMBL/GenBank/DDBJ whole genome shotgun (WGS) entry which is preliminary data.</text>
</comment>
<dbReference type="FunFam" id="3.40.1440.10:FF:000006">
    <property type="entry name" value="Structure-specific endonuclease subunit SLX1"/>
    <property type="match status" value="1"/>
</dbReference>
<dbReference type="Gene3D" id="3.40.1440.10">
    <property type="entry name" value="GIY-YIG endonuclease"/>
    <property type="match status" value="1"/>
</dbReference>
<sequence length="347" mass="38698">MPSQQVESRSTLLDGNHTFPPFYACYLLRSMASPSSNRTYIGSTPDPPRRLRQHNGELTQGAFKTSRFRPWEMQMIVYGFPSKLTALQFEWAWQKPELSRHLRAHDAVTDADLGPLFKKDGKRNHPTQKILVVHSLLNASPFCRLPLHIRFFNKDSLDTYLALRSAEPSSSASDVSVILDLGGVSGSTNKRHHDTPGVTSLGGPIDVTDDHFRLGSRVWQKWQKIGIGISSGWSCGLCGILLQSTSHLAFALCSASGDDSCTFVSHLHCLASHFLEKSSEPRDLGFLLPVKGRCPKCSADTDWGEVIRSCFARQEGQWRERKIKYNTNAALDSAPGKKRDRKGKSDE</sequence>
<evidence type="ECO:0000256" key="5">
    <source>
        <dbReference type="ARBA" id="ARBA00023172"/>
    </source>
</evidence>
<dbReference type="FunCoup" id="A0A4Q1BN59">
    <property type="interactions" value="80"/>
</dbReference>
<keyword evidence="7 8" id="KW-0539">Nucleus</keyword>
<comment type="similarity">
    <text evidence="8">Belongs to the SLX1 family.</text>
</comment>
<evidence type="ECO:0000259" key="9">
    <source>
        <dbReference type="PROSITE" id="PS50164"/>
    </source>
</evidence>
<dbReference type="AlphaFoldDB" id="A0A4Q1BN59"/>
<dbReference type="HAMAP" id="MF_03100">
    <property type="entry name" value="Endonuc_su_Slx1"/>
    <property type="match status" value="1"/>
</dbReference>
<evidence type="ECO:0000256" key="2">
    <source>
        <dbReference type="ARBA" id="ARBA00022759"/>
    </source>
</evidence>
<evidence type="ECO:0000313" key="11">
    <source>
        <dbReference type="Proteomes" id="UP000289152"/>
    </source>
</evidence>
<dbReference type="InterPro" id="IPR013083">
    <property type="entry name" value="Znf_RING/FYVE/PHD"/>
</dbReference>
<keyword evidence="11" id="KW-1185">Reference proteome</keyword>
<dbReference type="EMBL" id="SDIL01000033">
    <property type="protein sequence ID" value="RXK39288.1"/>
    <property type="molecule type" value="Genomic_DNA"/>
</dbReference>
<dbReference type="InterPro" id="IPR027520">
    <property type="entry name" value="Slx1"/>
</dbReference>
<dbReference type="SUPFAM" id="SSF82771">
    <property type="entry name" value="GIY-YIG endonuclease"/>
    <property type="match status" value="1"/>
</dbReference>
<dbReference type="GO" id="GO:0017108">
    <property type="term" value="F:5'-flap endonuclease activity"/>
    <property type="evidence" value="ECO:0007669"/>
    <property type="project" value="InterPro"/>
</dbReference>
<dbReference type="OrthoDB" id="24645at2759"/>
<comment type="function">
    <text evidence="8">Catalytic subunit of the SLX1-SLX4 structure-specific endonuclease that resolves DNA secondary structures generated during DNA repair and recombination. Has endonuclease activity towards branched DNA substrates, introducing single-strand cuts in duplex DNA close to junctions with ss-DNA.</text>
</comment>
<gene>
    <name evidence="10" type="ORF">M231_03367</name>
</gene>
<comment type="cofactor">
    <cofactor evidence="8">
        <name>a divalent metal cation</name>
        <dbReference type="ChEBI" id="CHEBI:60240"/>
    </cofactor>
</comment>
<dbReference type="STRING" id="5217.A0A4Q1BN59"/>
<keyword evidence="3 8" id="KW-0227">DNA damage</keyword>
<dbReference type="InterPro" id="IPR000305">
    <property type="entry name" value="GIY-YIG_endonuc"/>
</dbReference>
<dbReference type="GO" id="GO:0000724">
    <property type="term" value="P:double-strand break repair via homologous recombination"/>
    <property type="evidence" value="ECO:0007669"/>
    <property type="project" value="TreeGrafter"/>
</dbReference>
<dbReference type="InterPro" id="IPR035901">
    <property type="entry name" value="GIY-YIG_endonuc_sf"/>
</dbReference>
<keyword evidence="5 8" id="KW-0233">DNA recombination</keyword>
<feature type="domain" description="GIY-YIG" evidence="9">
    <location>
        <begin position="21"/>
        <end position="103"/>
    </location>
</feature>
<dbReference type="InterPro" id="IPR050381">
    <property type="entry name" value="SLX1_endonuclease"/>
</dbReference>
<evidence type="ECO:0000256" key="1">
    <source>
        <dbReference type="ARBA" id="ARBA00022722"/>
    </source>
</evidence>
<comment type="subunit">
    <text evidence="8">Forms a heterodimer with SLX4.</text>
</comment>
<comment type="caution">
    <text evidence="8">Lacks conserved residue(s) required for the propagation of feature annotation.</text>
</comment>
<evidence type="ECO:0000256" key="7">
    <source>
        <dbReference type="ARBA" id="ARBA00023242"/>
    </source>
</evidence>
<protein>
    <recommendedName>
        <fullName evidence="9">GIY-YIG domain-containing protein</fullName>
    </recommendedName>
</protein>
<dbReference type="GO" id="GO:0008821">
    <property type="term" value="F:crossover junction DNA endonuclease activity"/>
    <property type="evidence" value="ECO:0007669"/>
    <property type="project" value="TreeGrafter"/>
</dbReference>
<dbReference type="GO" id="GO:0033557">
    <property type="term" value="C:Slx1-Slx4 complex"/>
    <property type="evidence" value="ECO:0007669"/>
    <property type="project" value="UniProtKB-UniRule"/>
</dbReference>
<proteinExistence type="inferred from homology"/>
<keyword evidence="4 8" id="KW-0378">Hydrolase</keyword>
<dbReference type="Pfam" id="PF21202">
    <property type="entry name" value="SLX1_C"/>
    <property type="match status" value="1"/>
</dbReference>
<dbReference type="VEuPathDB" id="FungiDB:TREMEDRAFT_73470"/>
<dbReference type="PANTHER" id="PTHR20208">
    <property type="entry name" value="STRUCTURE-SPECIFIC ENDONUCLEASE SUBUNIT SLX1"/>
    <property type="match status" value="1"/>
</dbReference>
<dbReference type="InParanoid" id="A0A4Q1BN59"/>
<keyword evidence="1 8" id="KW-0540">Nuclease</keyword>
<dbReference type="PROSITE" id="PS50164">
    <property type="entry name" value="GIY_YIG"/>
    <property type="match status" value="1"/>
</dbReference>
<evidence type="ECO:0000256" key="3">
    <source>
        <dbReference type="ARBA" id="ARBA00022763"/>
    </source>
</evidence>